<evidence type="ECO:0000313" key="2">
    <source>
        <dbReference type="Proteomes" id="UP001218638"/>
    </source>
</evidence>
<dbReference type="KEGG" id="slom:PXH66_22030"/>
<dbReference type="AlphaFoldDB" id="A0AAE9ZVT6"/>
<proteinExistence type="predicted"/>
<keyword evidence="2" id="KW-1185">Reference proteome</keyword>
<organism evidence="1 2">
    <name type="scientific">Synoicihabitans lomoniglobus</name>
    <dbReference type="NCBI Taxonomy" id="2909285"/>
    <lineage>
        <taxon>Bacteria</taxon>
        <taxon>Pseudomonadati</taxon>
        <taxon>Verrucomicrobiota</taxon>
        <taxon>Opitutia</taxon>
        <taxon>Opitutales</taxon>
        <taxon>Opitutaceae</taxon>
        <taxon>Synoicihabitans</taxon>
    </lineage>
</organism>
<dbReference type="RefSeq" id="WP_330932156.1">
    <property type="nucleotide sequence ID" value="NZ_CP119075.1"/>
</dbReference>
<dbReference type="EMBL" id="CP119075">
    <property type="protein sequence ID" value="WED65037.1"/>
    <property type="molecule type" value="Genomic_DNA"/>
</dbReference>
<accession>A0AAE9ZVT6</accession>
<evidence type="ECO:0000313" key="1">
    <source>
        <dbReference type="EMBL" id="WED65037.1"/>
    </source>
</evidence>
<reference evidence="1" key="1">
    <citation type="submission" date="2023-03" db="EMBL/GenBank/DDBJ databases">
        <title>Lomoglobus Profundus gen. nov., sp. nov., a novel member of the phylum Verrucomicrobia, isolated from deep-marine sediment of South China Sea.</title>
        <authorList>
            <person name="Ahmad T."/>
            <person name="Ishaq S.E."/>
            <person name="Wang F."/>
        </authorList>
    </citation>
    <scope>NUCLEOTIDE SEQUENCE</scope>
    <source>
        <strain evidence="1">LMO-M01</strain>
    </source>
</reference>
<gene>
    <name evidence="1" type="ORF">PXH66_22030</name>
</gene>
<protein>
    <submittedName>
        <fullName evidence="1">Uncharacterized protein</fullName>
    </submittedName>
</protein>
<sequence>MKFLFQTLWAGAILCLISNFGRSGVYVTNNDECTDVDVVVCVVDMQGGVVVNMTMLSMPVTPSQPAYFVDNWTNPQTGTGTIYNVHELHEEPVMPENLGIAGLPHVTVGCSSEYSSSITSSEFTYEWRTDQQPEWIEWGDSRYYTPVSAGAHWIELRITDENGCDTVAHKDITGHNVVEDIDPNPNTTETYPDNYVVLTQYVATQAIPWNATITDTWEASVTKGTETSASIDLEYLGQAIGFEAAISQTSTQSVSNSISNQVGPINLSAGQTVEVRAFGGVNVRSGTFTHWTCPGGISLNQTYVHRHSPFGAYTVAVF</sequence>
<name>A0AAE9ZVT6_9BACT</name>
<dbReference type="Proteomes" id="UP001218638">
    <property type="component" value="Chromosome"/>
</dbReference>